<dbReference type="Proteomes" id="UP001358586">
    <property type="component" value="Chromosome 8"/>
</dbReference>
<dbReference type="PANTHER" id="PTHR33325">
    <property type="entry name" value="ZINC FINGER, CCHC-TYPE-RELATED"/>
    <property type="match status" value="1"/>
</dbReference>
<protein>
    <submittedName>
        <fullName evidence="2">Uncharacterized protein</fullName>
    </submittedName>
</protein>
<dbReference type="EMBL" id="JARKNE010000008">
    <property type="protein sequence ID" value="KAK5811155.1"/>
    <property type="molecule type" value="Genomic_DNA"/>
</dbReference>
<accession>A0ABR0NXS6</accession>
<proteinExistence type="predicted"/>
<comment type="caution">
    <text evidence="2">The sequence shown here is derived from an EMBL/GenBank/DDBJ whole genome shotgun (WGS) entry which is preliminary data.</text>
</comment>
<gene>
    <name evidence="2" type="ORF">PVK06_026477</name>
</gene>
<feature type="compositionally biased region" description="Basic and acidic residues" evidence="1">
    <location>
        <begin position="159"/>
        <end position="168"/>
    </location>
</feature>
<feature type="region of interest" description="Disordered" evidence="1">
    <location>
        <begin position="120"/>
        <end position="169"/>
    </location>
</feature>
<evidence type="ECO:0000313" key="2">
    <source>
        <dbReference type="EMBL" id="KAK5811155.1"/>
    </source>
</evidence>
<organism evidence="2 3">
    <name type="scientific">Gossypium arboreum</name>
    <name type="common">Tree cotton</name>
    <name type="synonym">Gossypium nanking</name>
    <dbReference type="NCBI Taxonomy" id="29729"/>
    <lineage>
        <taxon>Eukaryota</taxon>
        <taxon>Viridiplantae</taxon>
        <taxon>Streptophyta</taxon>
        <taxon>Embryophyta</taxon>
        <taxon>Tracheophyta</taxon>
        <taxon>Spermatophyta</taxon>
        <taxon>Magnoliopsida</taxon>
        <taxon>eudicotyledons</taxon>
        <taxon>Gunneridae</taxon>
        <taxon>Pentapetalae</taxon>
        <taxon>rosids</taxon>
        <taxon>malvids</taxon>
        <taxon>Malvales</taxon>
        <taxon>Malvaceae</taxon>
        <taxon>Malvoideae</taxon>
        <taxon>Gossypium</taxon>
    </lineage>
</organism>
<reference evidence="2 3" key="1">
    <citation type="submission" date="2023-03" db="EMBL/GenBank/DDBJ databases">
        <title>WGS of Gossypium arboreum.</title>
        <authorList>
            <person name="Yu D."/>
        </authorList>
    </citation>
    <scope>NUCLEOTIDE SEQUENCE [LARGE SCALE GENOMIC DNA]</scope>
    <source>
        <tissue evidence="2">Leaf</tissue>
    </source>
</reference>
<keyword evidence="3" id="KW-1185">Reference proteome</keyword>
<evidence type="ECO:0000256" key="1">
    <source>
        <dbReference type="SAM" id="MobiDB-lite"/>
    </source>
</evidence>
<evidence type="ECO:0000313" key="3">
    <source>
        <dbReference type="Proteomes" id="UP001358586"/>
    </source>
</evidence>
<feature type="compositionally biased region" description="Basic residues" evidence="1">
    <location>
        <begin position="129"/>
        <end position="138"/>
    </location>
</feature>
<dbReference type="PANTHER" id="PTHR33325:SF11">
    <property type="entry name" value="COLD SHOCK DOMAIN-CONTAINING PROTEIN 4-LIKE"/>
    <property type="match status" value="1"/>
</dbReference>
<name>A0ABR0NXS6_GOSAR</name>
<sequence length="248" mass="28415">MSNLAKLEFLALDITGKNYLSEMLDAEIHLDAKGLNEAIIEGNKASSQDKAKAIISLHHHLHEGLKTEYLNTQYREKGFKKYFEFISCLLVVEQNNELLMKYHESRPIGSTSFLKVSATSYKGKDKGHTSSRGRRHGHGSGLGRGRGRERGGHFRNTHQKWDHNDGKNDNNITGKVESLCYRCGGKNHWSRTYRTPKHLVELYQQSLKDRWKKIETIFFFENDKDDYGIVGTTYLEAADFFTTPEGNN</sequence>